<feature type="transmembrane region" description="Helical" evidence="8">
    <location>
        <begin position="138"/>
        <end position="156"/>
    </location>
</feature>
<evidence type="ECO:0000256" key="8">
    <source>
        <dbReference type="SAM" id="Phobius"/>
    </source>
</evidence>
<dbReference type="Pfam" id="PF10225">
    <property type="entry name" value="NEMP"/>
    <property type="match status" value="1"/>
</dbReference>
<accession>A0AAU9T1Z7</accession>
<feature type="non-terminal residue" evidence="9">
    <location>
        <position position="333"/>
    </location>
</feature>
<feature type="transmembrane region" description="Helical" evidence="8">
    <location>
        <begin position="195"/>
        <end position="215"/>
    </location>
</feature>
<name>A0AAU9T1Z7_THLAR</name>
<evidence type="ECO:0000256" key="1">
    <source>
        <dbReference type="ARBA" id="ARBA00004575"/>
    </source>
</evidence>
<evidence type="ECO:0000256" key="7">
    <source>
        <dbReference type="ARBA" id="ARBA00023242"/>
    </source>
</evidence>
<comment type="subcellular location">
    <subcellularLocation>
        <location evidence="1">Nucleus inner membrane</location>
        <topology evidence="1">Multi-pass membrane protein</topology>
        <orientation evidence="1">Nucleoplasmic side</orientation>
    </subcellularLocation>
</comment>
<organism evidence="9 10">
    <name type="scientific">Thlaspi arvense</name>
    <name type="common">Field penny-cress</name>
    <dbReference type="NCBI Taxonomy" id="13288"/>
    <lineage>
        <taxon>Eukaryota</taxon>
        <taxon>Viridiplantae</taxon>
        <taxon>Streptophyta</taxon>
        <taxon>Embryophyta</taxon>
        <taxon>Tracheophyta</taxon>
        <taxon>Spermatophyta</taxon>
        <taxon>Magnoliopsida</taxon>
        <taxon>eudicotyledons</taxon>
        <taxon>Gunneridae</taxon>
        <taxon>Pentapetalae</taxon>
        <taxon>rosids</taxon>
        <taxon>malvids</taxon>
        <taxon>Brassicales</taxon>
        <taxon>Brassicaceae</taxon>
        <taxon>Thlaspideae</taxon>
        <taxon>Thlaspi</taxon>
    </lineage>
</organism>
<proteinExistence type="inferred from homology"/>
<feature type="transmembrane region" description="Helical" evidence="8">
    <location>
        <begin position="162"/>
        <end position="183"/>
    </location>
</feature>
<evidence type="ECO:0000256" key="2">
    <source>
        <dbReference type="ARBA" id="ARBA00005748"/>
    </source>
</evidence>
<gene>
    <name evidence="9" type="ORF">TAV2_LOCUS24389</name>
</gene>
<evidence type="ECO:0000313" key="9">
    <source>
        <dbReference type="EMBL" id="CAH2076454.1"/>
    </source>
</evidence>
<dbReference type="InterPro" id="IPR019358">
    <property type="entry name" value="NEMP_fam"/>
</dbReference>
<feature type="transmembrane region" description="Helical" evidence="8">
    <location>
        <begin position="227"/>
        <end position="246"/>
    </location>
</feature>
<dbReference type="PANTHER" id="PTHR31587">
    <property type="entry name" value="TRANSMEMBRANE PROTEIN (DUF2215)"/>
    <property type="match status" value="1"/>
</dbReference>
<protein>
    <submittedName>
        <fullName evidence="9">Uncharacterized protein</fullName>
    </submittedName>
</protein>
<keyword evidence="10" id="KW-1185">Reference proteome</keyword>
<evidence type="ECO:0000256" key="5">
    <source>
        <dbReference type="ARBA" id="ARBA00022989"/>
    </source>
</evidence>
<evidence type="ECO:0000256" key="6">
    <source>
        <dbReference type="ARBA" id="ARBA00023136"/>
    </source>
</evidence>
<dbReference type="EMBL" id="OU466863">
    <property type="protein sequence ID" value="CAH2076454.1"/>
    <property type="molecule type" value="Genomic_DNA"/>
</dbReference>
<feature type="non-terminal residue" evidence="9">
    <location>
        <position position="1"/>
    </location>
</feature>
<evidence type="ECO:0000256" key="4">
    <source>
        <dbReference type="ARBA" id="ARBA00022729"/>
    </source>
</evidence>
<dbReference type="PANTHER" id="PTHR31587:SF4">
    <property type="entry name" value="TRANSMEMBRANE PROTEIN (DUF2215)"/>
    <property type="match status" value="1"/>
</dbReference>
<evidence type="ECO:0000256" key="3">
    <source>
        <dbReference type="ARBA" id="ARBA00022692"/>
    </source>
</evidence>
<sequence length="333" mass="36225">SAAGILKITVNASAAGNTSNVHVCFHRNSSLAVGMCADYEWEEVTDGLWTATMSPFDHKLLDVRVANSSSNVTDGLWNATMSPFGHKLLDVRVANSSNVTDGLWNATMSPFGHKLLDVRVANSSSNVTLQVSTLEGSCMYRIYYLIVGTVLMTWASTLSTSYAFYFACCFSVGGVLFILLLLFQGIKRLPTRPSFSALFLYASLLALTYVSLPYIPGFFQGVDEFEFLHLFGVLQMVGVPFALLALNTQLLLAPDDSIDMSTSLFISWSLRILAALLILQGSGDALLGGGAVVFVIAMSPVSRKITALIFPPRARETIPHDRSRKEDSVSNEH</sequence>
<comment type="similarity">
    <text evidence="2">Belongs to the NEMP family.</text>
</comment>
<keyword evidence="4" id="KW-0732">Signal</keyword>
<evidence type="ECO:0000313" key="10">
    <source>
        <dbReference type="Proteomes" id="UP000836841"/>
    </source>
</evidence>
<feature type="transmembrane region" description="Helical" evidence="8">
    <location>
        <begin position="285"/>
        <end position="302"/>
    </location>
</feature>
<keyword evidence="3 8" id="KW-0812">Transmembrane</keyword>
<dbReference type="Proteomes" id="UP000836841">
    <property type="component" value="Chromosome 7"/>
</dbReference>
<dbReference type="GO" id="GO:0005637">
    <property type="term" value="C:nuclear inner membrane"/>
    <property type="evidence" value="ECO:0007669"/>
    <property type="project" value="UniProtKB-SubCell"/>
</dbReference>
<keyword evidence="5 8" id="KW-1133">Transmembrane helix</keyword>
<keyword evidence="6 8" id="KW-0472">Membrane</keyword>
<keyword evidence="7" id="KW-0539">Nucleus</keyword>
<reference evidence="9 10" key="1">
    <citation type="submission" date="2022-03" db="EMBL/GenBank/DDBJ databases">
        <authorList>
            <person name="Nunn A."/>
            <person name="Chopra R."/>
            <person name="Nunn A."/>
            <person name="Contreras Garrido A."/>
        </authorList>
    </citation>
    <scope>NUCLEOTIDE SEQUENCE [LARGE SCALE GENOMIC DNA]</scope>
</reference>
<dbReference type="AlphaFoldDB" id="A0AAU9T1Z7"/>